<dbReference type="InterPro" id="IPR013321">
    <property type="entry name" value="Arc_rbn_hlx_hlx"/>
</dbReference>
<dbReference type="InterPro" id="IPR007337">
    <property type="entry name" value="RelB/DinJ"/>
</dbReference>
<dbReference type="GO" id="GO:0006355">
    <property type="term" value="P:regulation of DNA-templated transcription"/>
    <property type="evidence" value="ECO:0007669"/>
    <property type="project" value="InterPro"/>
</dbReference>
<dbReference type="EMBL" id="PCYI01000030">
    <property type="protein sequence ID" value="PIR44422.1"/>
    <property type="molecule type" value="Genomic_DNA"/>
</dbReference>
<dbReference type="AlphaFoldDB" id="A0A2H0RCZ7"/>
<protein>
    <recommendedName>
        <fullName evidence="3">Type II toxin-antitoxin system antitoxin, RelB/DinJ family</fullName>
    </recommendedName>
</protein>
<gene>
    <name evidence="1" type="ORF">COV10_04765</name>
</gene>
<evidence type="ECO:0008006" key="3">
    <source>
        <dbReference type="Google" id="ProtNLM"/>
    </source>
</evidence>
<evidence type="ECO:0000313" key="2">
    <source>
        <dbReference type="Proteomes" id="UP000228767"/>
    </source>
</evidence>
<dbReference type="Proteomes" id="UP000228767">
    <property type="component" value="Unassembled WGS sequence"/>
</dbReference>
<accession>A0A2H0RCZ7</accession>
<reference evidence="1 2" key="1">
    <citation type="submission" date="2017-09" db="EMBL/GenBank/DDBJ databases">
        <title>Depth-based differentiation of microbial function through sediment-hosted aquifers and enrichment of novel symbionts in the deep terrestrial subsurface.</title>
        <authorList>
            <person name="Probst A.J."/>
            <person name="Ladd B."/>
            <person name="Jarett J.K."/>
            <person name="Geller-Mcgrath D.E."/>
            <person name="Sieber C.M."/>
            <person name="Emerson J.B."/>
            <person name="Anantharaman K."/>
            <person name="Thomas B.C."/>
            <person name="Malmstrom R."/>
            <person name="Stieglmeier M."/>
            <person name="Klingl A."/>
            <person name="Woyke T."/>
            <person name="Ryan C.M."/>
            <person name="Banfield J.F."/>
        </authorList>
    </citation>
    <scope>NUCLEOTIDE SEQUENCE [LARGE SCALE GENOMIC DNA]</scope>
    <source>
        <strain evidence="1">CG10_big_fil_rev_8_21_14_0_10_51_16</strain>
    </source>
</reference>
<sequence length="91" mass="10292">MKTTAISVKIDPKVKREASKAVEELGMSLSTYINASLKQLVRTREAHFTSGRRATPYLKRLVAQAEEEYKKGDYSGPFDSIEEMDKHLDSL</sequence>
<comment type="caution">
    <text evidence="1">The sequence shown here is derived from an EMBL/GenBank/DDBJ whole genome shotgun (WGS) entry which is preliminary data.</text>
</comment>
<proteinExistence type="predicted"/>
<evidence type="ECO:0000313" key="1">
    <source>
        <dbReference type="EMBL" id="PIR44422.1"/>
    </source>
</evidence>
<organism evidence="1 2">
    <name type="scientific">Candidatus Vogelbacteria bacterium CG10_big_fil_rev_8_21_14_0_10_51_16</name>
    <dbReference type="NCBI Taxonomy" id="1975045"/>
    <lineage>
        <taxon>Bacteria</taxon>
        <taxon>Candidatus Vogeliibacteriota</taxon>
    </lineage>
</organism>
<dbReference type="Gene3D" id="1.10.1220.10">
    <property type="entry name" value="Met repressor-like"/>
    <property type="match status" value="1"/>
</dbReference>
<dbReference type="Pfam" id="PF04221">
    <property type="entry name" value="RelB"/>
    <property type="match status" value="1"/>
</dbReference>
<name>A0A2H0RCZ7_9BACT</name>